<dbReference type="Proteomes" id="UP001445335">
    <property type="component" value="Unassembled WGS sequence"/>
</dbReference>
<sequence>MMSVHVKLYLLGAFALIFVGLSAFQVAAEAYDNCRSGWDGWHSGGFRGDFSATAGAGTVTADTFTMDSGMDRGTALASGLTSMPWGSKLKQTGESKDKQSVAMLACLKLALLLALFVAIMAMNTVEAARLLLDEYDNCRNGWSNWRNDGYSGDYYCNGRRWDRDGRYYDNGNWYGPGDRGGFGIYIGK</sequence>
<accession>A0AAW1SCK8</accession>
<protein>
    <submittedName>
        <fullName evidence="3">Uncharacterized protein</fullName>
    </submittedName>
</protein>
<comment type="caution">
    <text evidence="3">The sequence shown here is derived from an EMBL/GenBank/DDBJ whole genome shotgun (WGS) entry which is preliminary data.</text>
</comment>
<keyword evidence="2" id="KW-0732">Signal</keyword>
<feature type="chain" id="PRO_5043508845" evidence="2">
    <location>
        <begin position="31"/>
        <end position="188"/>
    </location>
</feature>
<evidence type="ECO:0000313" key="3">
    <source>
        <dbReference type="EMBL" id="KAK9843664.1"/>
    </source>
</evidence>
<keyword evidence="1" id="KW-1133">Transmembrane helix</keyword>
<proteinExistence type="predicted"/>
<dbReference type="AlphaFoldDB" id="A0AAW1SCK8"/>
<name>A0AAW1SCK8_9CHLO</name>
<evidence type="ECO:0000256" key="1">
    <source>
        <dbReference type="SAM" id="Phobius"/>
    </source>
</evidence>
<feature type="transmembrane region" description="Helical" evidence="1">
    <location>
        <begin position="101"/>
        <end position="122"/>
    </location>
</feature>
<evidence type="ECO:0000256" key="2">
    <source>
        <dbReference type="SAM" id="SignalP"/>
    </source>
</evidence>
<keyword evidence="4" id="KW-1185">Reference proteome</keyword>
<dbReference type="EMBL" id="JALJOU010000005">
    <property type="protein sequence ID" value="KAK9843664.1"/>
    <property type="molecule type" value="Genomic_DNA"/>
</dbReference>
<gene>
    <name evidence="3" type="ORF">WJX81_001625</name>
</gene>
<keyword evidence="1" id="KW-0812">Transmembrane</keyword>
<organism evidence="3 4">
    <name type="scientific">Elliptochloris bilobata</name>
    <dbReference type="NCBI Taxonomy" id="381761"/>
    <lineage>
        <taxon>Eukaryota</taxon>
        <taxon>Viridiplantae</taxon>
        <taxon>Chlorophyta</taxon>
        <taxon>core chlorophytes</taxon>
        <taxon>Trebouxiophyceae</taxon>
        <taxon>Trebouxiophyceae incertae sedis</taxon>
        <taxon>Elliptochloris clade</taxon>
        <taxon>Elliptochloris</taxon>
    </lineage>
</organism>
<reference evidence="3 4" key="1">
    <citation type="journal article" date="2024" name="Nat. Commun.">
        <title>Phylogenomics reveals the evolutionary origins of lichenization in chlorophyte algae.</title>
        <authorList>
            <person name="Puginier C."/>
            <person name="Libourel C."/>
            <person name="Otte J."/>
            <person name="Skaloud P."/>
            <person name="Haon M."/>
            <person name="Grisel S."/>
            <person name="Petersen M."/>
            <person name="Berrin J.G."/>
            <person name="Delaux P.M."/>
            <person name="Dal Grande F."/>
            <person name="Keller J."/>
        </authorList>
    </citation>
    <scope>NUCLEOTIDE SEQUENCE [LARGE SCALE GENOMIC DNA]</scope>
    <source>
        <strain evidence="3 4">SAG 245.80</strain>
    </source>
</reference>
<keyword evidence="1" id="KW-0472">Membrane</keyword>
<feature type="signal peptide" evidence="2">
    <location>
        <begin position="1"/>
        <end position="30"/>
    </location>
</feature>
<evidence type="ECO:0000313" key="4">
    <source>
        <dbReference type="Proteomes" id="UP001445335"/>
    </source>
</evidence>